<keyword evidence="7 12" id="KW-1133">Transmembrane helix</keyword>
<feature type="transmembrane region" description="Helical" evidence="12">
    <location>
        <begin position="461"/>
        <end position="488"/>
    </location>
</feature>
<dbReference type="AlphaFoldDB" id="A0A482XB51"/>
<evidence type="ECO:0000313" key="14">
    <source>
        <dbReference type="Proteomes" id="UP000291343"/>
    </source>
</evidence>
<comment type="subcellular location">
    <subcellularLocation>
        <location evidence="10">Endomembrane system</location>
        <topology evidence="10">Single-pass type I membrane protein</topology>
    </subcellularLocation>
    <subcellularLocation>
        <location evidence="1">Endoplasmic reticulum</location>
    </subcellularLocation>
    <subcellularLocation>
        <location evidence="12">Membrane</location>
        <topology evidence="12">Single-pass membrane protein</topology>
    </subcellularLocation>
</comment>
<evidence type="ECO:0000256" key="2">
    <source>
        <dbReference type="ARBA" id="ARBA00009995"/>
    </source>
</evidence>
<dbReference type="InterPro" id="IPR002213">
    <property type="entry name" value="UDP_glucos_trans"/>
</dbReference>
<evidence type="ECO:0000256" key="6">
    <source>
        <dbReference type="ARBA" id="ARBA00022824"/>
    </source>
</evidence>
<dbReference type="FunCoup" id="A0A482XB51">
    <property type="interactions" value="224"/>
</dbReference>
<name>A0A482XB51_LAOST</name>
<dbReference type="FunFam" id="3.40.50.2000:FF:000050">
    <property type="entry name" value="UDP-glucuronosyltransferase"/>
    <property type="match status" value="1"/>
</dbReference>
<dbReference type="GO" id="GO:0015020">
    <property type="term" value="F:glucuronosyltransferase activity"/>
    <property type="evidence" value="ECO:0007669"/>
    <property type="project" value="UniProtKB-EC"/>
</dbReference>
<proteinExistence type="inferred from homology"/>
<dbReference type="CDD" id="cd03784">
    <property type="entry name" value="GT1_Gtf-like"/>
    <property type="match status" value="1"/>
</dbReference>
<sequence length="515" mass="58446">MKLAFSFFKWLVVALVVGQGDAARILSVCTLSAKSHHYIIQPVLRELVNRGHELTFITSIPTNMKAPNYREIAVKTDFEDKMKEMMTFEFIKKMSGIQIFNMIMFWPMGWMVSEDTLKHAEVQKLLNSESEKFDLIILETHFGQESLLGFGHRFNAPVVSVGTFSTFVFIDEFVGNPFGLAHVPSFDTNYNSRMSFIQRLHYAARAVSSLVWGYTFYLPKQDGIMKVSLVIVNSQASVDYARALVPNVIQVGGLHIANTTKPLPQDLKKFLDESKHGVIYFSFGTVVPSNQLPVEIRDGFVKAFGKLKQNVLWKIDATSVPGLTANVKLSKWLPQQDVLAHPNIKAFITHGGLLSQEEAVYNALPLIGVPFFGDQYMNVERAKQSGFAIHLYQDNITEQSVTWALKEVLENPSYKEAAKRHSAIFRDNPIRPLDKAAYWIEYVLRHKGAPHLRSEGRNLPYYQYLLLDVFAFVAAVLLAIIAIFYTIFKLLCSLCCGSKKDKQQQKSKQEKKKKQ</sequence>
<evidence type="ECO:0000256" key="8">
    <source>
        <dbReference type="ARBA" id="ARBA00023136"/>
    </source>
</evidence>
<organism evidence="13 14">
    <name type="scientific">Laodelphax striatellus</name>
    <name type="common">Small brown planthopper</name>
    <name type="synonym">Delphax striatella</name>
    <dbReference type="NCBI Taxonomy" id="195883"/>
    <lineage>
        <taxon>Eukaryota</taxon>
        <taxon>Metazoa</taxon>
        <taxon>Ecdysozoa</taxon>
        <taxon>Arthropoda</taxon>
        <taxon>Hexapoda</taxon>
        <taxon>Insecta</taxon>
        <taxon>Pterygota</taxon>
        <taxon>Neoptera</taxon>
        <taxon>Paraneoptera</taxon>
        <taxon>Hemiptera</taxon>
        <taxon>Auchenorrhyncha</taxon>
        <taxon>Fulgoroidea</taxon>
        <taxon>Delphacidae</taxon>
        <taxon>Criomorphinae</taxon>
        <taxon>Laodelphax</taxon>
    </lineage>
</organism>
<dbReference type="STRING" id="195883.A0A482XB51"/>
<dbReference type="Pfam" id="PF00201">
    <property type="entry name" value="UDPGT"/>
    <property type="match status" value="1"/>
</dbReference>
<dbReference type="PANTHER" id="PTHR48043">
    <property type="entry name" value="EG:EG0003.4 PROTEIN-RELATED"/>
    <property type="match status" value="1"/>
</dbReference>
<dbReference type="InParanoid" id="A0A482XB51"/>
<keyword evidence="9" id="KW-0325">Glycoprotein</keyword>
<reference evidence="13 14" key="1">
    <citation type="journal article" date="2017" name="Gigascience">
        <title>Genome sequence of the small brown planthopper, Laodelphax striatellus.</title>
        <authorList>
            <person name="Zhu J."/>
            <person name="Jiang F."/>
            <person name="Wang X."/>
            <person name="Yang P."/>
            <person name="Bao Y."/>
            <person name="Zhao W."/>
            <person name="Wang W."/>
            <person name="Lu H."/>
            <person name="Wang Q."/>
            <person name="Cui N."/>
            <person name="Li J."/>
            <person name="Chen X."/>
            <person name="Luo L."/>
            <person name="Yu J."/>
            <person name="Kang L."/>
            <person name="Cui F."/>
        </authorList>
    </citation>
    <scope>NUCLEOTIDE SEQUENCE [LARGE SCALE GENOMIC DNA]</scope>
    <source>
        <strain evidence="13">Lst14</strain>
    </source>
</reference>
<dbReference type="Gene3D" id="3.40.50.2000">
    <property type="entry name" value="Glycogen Phosphorylase B"/>
    <property type="match status" value="1"/>
</dbReference>
<evidence type="ECO:0000256" key="3">
    <source>
        <dbReference type="ARBA" id="ARBA00022676"/>
    </source>
</evidence>
<comment type="similarity">
    <text evidence="2 11">Belongs to the UDP-glycosyltransferase family.</text>
</comment>
<accession>A0A482XB51</accession>
<keyword evidence="14" id="KW-1185">Reference proteome</keyword>
<dbReference type="SUPFAM" id="SSF53756">
    <property type="entry name" value="UDP-Glycosyltransferase/glycogen phosphorylase"/>
    <property type="match status" value="1"/>
</dbReference>
<evidence type="ECO:0000256" key="1">
    <source>
        <dbReference type="ARBA" id="ARBA00004240"/>
    </source>
</evidence>
<comment type="catalytic activity">
    <reaction evidence="12">
        <text>glucuronate acceptor + UDP-alpha-D-glucuronate = acceptor beta-D-glucuronoside + UDP + H(+)</text>
        <dbReference type="Rhea" id="RHEA:21032"/>
        <dbReference type="ChEBI" id="CHEBI:15378"/>
        <dbReference type="ChEBI" id="CHEBI:58052"/>
        <dbReference type="ChEBI" id="CHEBI:58223"/>
        <dbReference type="ChEBI" id="CHEBI:132367"/>
        <dbReference type="ChEBI" id="CHEBI:132368"/>
        <dbReference type="EC" id="2.4.1.17"/>
    </reaction>
</comment>
<evidence type="ECO:0000256" key="5">
    <source>
        <dbReference type="ARBA" id="ARBA00022692"/>
    </source>
</evidence>
<keyword evidence="4 11" id="KW-0808">Transferase</keyword>
<feature type="chain" id="PRO_5019616341" description="UDP-glucuronosyltransferase" evidence="12">
    <location>
        <begin position="23"/>
        <end position="515"/>
    </location>
</feature>
<keyword evidence="8 12" id="KW-0472">Membrane</keyword>
<evidence type="ECO:0000256" key="11">
    <source>
        <dbReference type="RuleBase" id="RU003718"/>
    </source>
</evidence>
<dbReference type="OrthoDB" id="5835829at2759"/>
<dbReference type="InterPro" id="IPR035595">
    <property type="entry name" value="UDP_glycos_trans_CS"/>
</dbReference>
<dbReference type="GO" id="GO:0005783">
    <property type="term" value="C:endoplasmic reticulum"/>
    <property type="evidence" value="ECO:0007669"/>
    <property type="project" value="UniProtKB-SubCell"/>
</dbReference>
<dbReference type="EC" id="2.4.1.17" evidence="12"/>
<gene>
    <name evidence="13" type="ORF">LSTR_LSTR001232</name>
</gene>
<dbReference type="EMBL" id="QKKF02013261">
    <property type="protein sequence ID" value="RZF43054.1"/>
    <property type="molecule type" value="Genomic_DNA"/>
</dbReference>
<keyword evidence="6" id="KW-0256">Endoplasmic reticulum</keyword>
<evidence type="ECO:0000256" key="10">
    <source>
        <dbReference type="ARBA" id="ARBA00046288"/>
    </source>
</evidence>
<dbReference type="SMR" id="A0A482XB51"/>
<dbReference type="Proteomes" id="UP000291343">
    <property type="component" value="Unassembled WGS sequence"/>
</dbReference>
<dbReference type="InterPro" id="IPR050271">
    <property type="entry name" value="UDP-glycosyltransferase"/>
</dbReference>
<comment type="caution">
    <text evidence="13">The sequence shown here is derived from an EMBL/GenBank/DDBJ whole genome shotgun (WGS) entry which is preliminary data.</text>
</comment>
<dbReference type="PANTHER" id="PTHR48043:SF159">
    <property type="entry name" value="EG:EG0003.4 PROTEIN-RELATED"/>
    <property type="match status" value="1"/>
</dbReference>
<evidence type="ECO:0000313" key="13">
    <source>
        <dbReference type="EMBL" id="RZF43054.1"/>
    </source>
</evidence>
<protein>
    <recommendedName>
        <fullName evidence="12">UDP-glucuronosyltransferase</fullName>
        <ecNumber evidence="12">2.4.1.17</ecNumber>
    </recommendedName>
</protein>
<feature type="signal peptide" evidence="12">
    <location>
        <begin position="1"/>
        <end position="22"/>
    </location>
</feature>
<evidence type="ECO:0000256" key="4">
    <source>
        <dbReference type="ARBA" id="ARBA00022679"/>
    </source>
</evidence>
<dbReference type="GO" id="GO:0016020">
    <property type="term" value="C:membrane"/>
    <property type="evidence" value="ECO:0007669"/>
    <property type="project" value="UniProtKB-SubCell"/>
</dbReference>
<evidence type="ECO:0000256" key="9">
    <source>
        <dbReference type="ARBA" id="ARBA00023180"/>
    </source>
</evidence>
<evidence type="ECO:0000256" key="12">
    <source>
        <dbReference type="RuleBase" id="RU362059"/>
    </source>
</evidence>
<keyword evidence="12" id="KW-0732">Signal</keyword>
<keyword evidence="5 12" id="KW-0812">Transmembrane</keyword>
<dbReference type="PROSITE" id="PS00375">
    <property type="entry name" value="UDPGT"/>
    <property type="match status" value="1"/>
</dbReference>
<keyword evidence="3 11" id="KW-0328">Glycosyltransferase</keyword>
<evidence type="ECO:0000256" key="7">
    <source>
        <dbReference type="ARBA" id="ARBA00022989"/>
    </source>
</evidence>